<gene>
    <name evidence="1" type="ORF">CTEN210_12186</name>
</gene>
<dbReference type="AlphaFoldDB" id="A0AAD3D2V2"/>
<name>A0AAD3D2V2_9STRA</name>
<sequence length="135" mass="15658">MLAARCEAFQLHPLRSTTARQLVPLQSQETRFTSSSIYRNKSTKLYDAKPDRPKFMDESESRGNILLGFALAVCIWAFSIPPELRREHFCFTDKCVENRSYCYDCVTFGEWYGQVKEYYANGGGVHFDFSIEKKD</sequence>
<evidence type="ECO:0000313" key="2">
    <source>
        <dbReference type="Proteomes" id="UP001054902"/>
    </source>
</evidence>
<protein>
    <submittedName>
        <fullName evidence="1">Uncharacterized protein</fullName>
    </submittedName>
</protein>
<dbReference type="Proteomes" id="UP001054902">
    <property type="component" value="Unassembled WGS sequence"/>
</dbReference>
<comment type="caution">
    <text evidence="1">The sequence shown here is derived from an EMBL/GenBank/DDBJ whole genome shotgun (WGS) entry which is preliminary data.</text>
</comment>
<reference evidence="1 2" key="1">
    <citation type="journal article" date="2021" name="Sci. Rep.">
        <title>The genome of the diatom Chaetoceros tenuissimus carries an ancient integrated fragment of an extant virus.</title>
        <authorList>
            <person name="Hongo Y."/>
            <person name="Kimura K."/>
            <person name="Takaki Y."/>
            <person name="Yoshida Y."/>
            <person name="Baba S."/>
            <person name="Kobayashi G."/>
            <person name="Nagasaki K."/>
            <person name="Hano T."/>
            <person name="Tomaru Y."/>
        </authorList>
    </citation>
    <scope>NUCLEOTIDE SEQUENCE [LARGE SCALE GENOMIC DNA]</scope>
    <source>
        <strain evidence="1 2">NIES-3715</strain>
    </source>
</reference>
<organism evidence="1 2">
    <name type="scientific">Chaetoceros tenuissimus</name>
    <dbReference type="NCBI Taxonomy" id="426638"/>
    <lineage>
        <taxon>Eukaryota</taxon>
        <taxon>Sar</taxon>
        <taxon>Stramenopiles</taxon>
        <taxon>Ochrophyta</taxon>
        <taxon>Bacillariophyta</taxon>
        <taxon>Coscinodiscophyceae</taxon>
        <taxon>Chaetocerotophycidae</taxon>
        <taxon>Chaetocerotales</taxon>
        <taxon>Chaetocerotaceae</taxon>
        <taxon>Chaetoceros</taxon>
    </lineage>
</organism>
<keyword evidence="2" id="KW-1185">Reference proteome</keyword>
<proteinExistence type="predicted"/>
<evidence type="ECO:0000313" key="1">
    <source>
        <dbReference type="EMBL" id="GFH55710.1"/>
    </source>
</evidence>
<dbReference type="EMBL" id="BLLK01000051">
    <property type="protein sequence ID" value="GFH55710.1"/>
    <property type="molecule type" value="Genomic_DNA"/>
</dbReference>
<accession>A0AAD3D2V2</accession>